<feature type="region of interest" description="Disordered" evidence="3">
    <location>
        <begin position="387"/>
        <end position="412"/>
    </location>
</feature>
<feature type="compositionally biased region" description="Polar residues" evidence="3">
    <location>
        <begin position="211"/>
        <end position="252"/>
    </location>
</feature>
<feature type="compositionally biased region" description="Low complexity" evidence="3">
    <location>
        <begin position="300"/>
        <end position="312"/>
    </location>
</feature>
<feature type="compositionally biased region" description="Low complexity" evidence="3">
    <location>
        <begin position="186"/>
        <end position="203"/>
    </location>
</feature>
<feature type="compositionally biased region" description="Low complexity" evidence="3">
    <location>
        <begin position="161"/>
        <end position="171"/>
    </location>
</feature>
<feature type="compositionally biased region" description="Basic and acidic residues" evidence="3">
    <location>
        <begin position="313"/>
        <end position="325"/>
    </location>
</feature>
<feature type="region of interest" description="Disordered" evidence="3">
    <location>
        <begin position="273"/>
        <end position="362"/>
    </location>
</feature>
<evidence type="ECO:0000256" key="3">
    <source>
        <dbReference type="SAM" id="MobiDB-lite"/>
    </source>
</evidence>
<dbReference type="AlphaFoldDB" id="A0A194PIJ2"/>
<evidence type="ECO:0000256" key="2">
    <source>
        <dbReference type="ARBA" id="ARBA00023212"/>
    </source>
</evidence>
<feature type="compositionally biased region" description="Basic and acidic residues" evidence="3">
    <location>
        <begin position="133"/>
        <end position="160"/>
    </location>
</feature>
<feature type="compositionally biased region" description="Low complexity" evidence="3">
    <location>
        <begin position="400"/>
        <end position="412"/>
    </location>
</feature>
<feature type="region of interest" description="Disordered" evidence="3">
    <location>
        <begin position="132"/>
        <end position="252"/>
    </location>
</feature>
<evidence type="ECO:0000313" key="5">
    <source>
        <dbReference type="Proteomes" id="UP000053268"/>
    </source>
</evidence>
<dbReference type="EMBL" id="KQ459602">
    <property type="protein sequence ID" value="KPI93236.1"/>
    <property type="molecule type" value="Genomic_DNA"/>
</dbReference>
<keyword evidence="1" id="KW-0963">Cytoplasm</keyword>
<gene>
    <name evidence="4" type="ORF">RR46_10496</name>
</gene>
<dbReference type="STRING" id="66420.A0A194PIJ2"/>
<dbReference type="PANTHER" id="PTHR15431">
    <property type="entry name" value="FGFR1 ONCOGENE PARTNER/LISH DOMAIN-CONTAINING PROTEIN"/>
    <property type="match status" value="1"/>
</dbReference>
<feature type="compositionally biased region" description="Polar residues" evidence="3">
    <location>
        <begin position="289"/>
        <end position="299"/>
    </location>
</feature>
<keyword evidence="2" id="KW-0206">Cytoskeleton</keyword>
<dbReference type="Gene3D" id="1.20.960.40">
    <property type="match status" value="1"/>
</dbReference>
<dbReference type="PANTHER" id="PTHR15431:SF4">
    <property type="entry name" value="PROTEIN TONNEAU 1B"/>
    <property type="match status" value="1"/>
</dbReference>
<feature type="compositionally biased region" description="Basic and acidic residues" evidence="3">
    <location>
        <begin position="278"/>
        <end position="288"/>
    </location>
</feature>
<protein>
    <submittedName>
        <fullName evidence="4">FGFR1 oncogene partner</fullName>
    </submittedName>
</protein>
<evidence type="ECO:0000256" key="1">
    <source>
        <dbReference type="ARBA" id="ARBA00022490"/>
    </source>
</evidence>
<dbReference type="Proteomes" id="UP000053268">
    <property type="component" value="Unassembled WGS sequence"/>
</dbReference>
<accession>A0A194PIJ2</accession>
<sequence>MAQSEDTELRDLVVEALEKNGSLAKIRALLRANIFLVFEDECENIKQNVSLDSILKLPEGIFCLSLIHEFLEYCNLKNTLFVYMSESRQGKEYSYEGTKLLLEKLKLKRNNNKEPVLVTLIKNVFQQQTKTFGHNERHVKRNENTLKDEQNNTYIVHEDSTTSLSNSTSDNSSDEKNKLHLRLQLDNSDTDTSSDSTRGKTSSEYIPSEHILTNQSPHNITYSKVPDNGSNLKNNTISIQGPEANKNQSNSESTSYVEIKSLSPLDKILFNTTGVPCPEEKTDVDTAKHSTQQPDIQTPSKTNLSNYNNNKNETTKSESSGKDLTEYSLDFTSPASVKKESVSNDKSSESIHNQSLDYSPKIQEDFDQKSITTPDSISTSDVADILSDKSNSSQHKNIDKNSTYSNKSKSISNYSKKSFHDSIKLLDDDFGDFSESPIPSLSNLSLDIHSD</sequence>
<proteinExistence type="predicted"/>
<organism evidence="4 5">
    <name type="scientific">Papilio xuthus</name>
    <name type="common">Asian swallowtail butterfly</name>
    <dbReference type="NCBI Taxonomy" id="66420"/>
    <lineage>
        <taxon>Eukaryota</taxon>
        <taxon>Metazoa</taxon>
        <taxon>Ecdysozoa</taxon>
        <taxon>Arthropoda</taxon>
        <taxon>Hexapoda</taxon>
        <taxon>Insecta</taxon>
        <taxon>Pterygota</taxon>
        <taxon>Neoptera</taxon>
        <taxon>Endopterygota</taxon>
        <taxon>Lepidoptera</taxon>
        <taxon>Glossata</taxon>
        <taxon>Ditrysia</taxon>
        <taxon>Papilionoidea</taxon>
        <taxon>Papilionidae</taxon>
        <taxon>Papilioninae</taxon>
        <taxon>Papilio</taxon>
    </lineage>
</organism>
<evidence type="ECO:0000313" key="4">
    <source>
        <dbReference type="EMBL" id="KPI93236.1"/>
    </source>
</evidence>
<name>A0A194PIJ2_PAPXU</name>
<reference evidence="4 5" key="1">
    <citation type="journal article" date="2015" name="Nat. Commun.">
        <title>Outbred genome sequencing and CRISPR/Cas9 gene editing in butterflies.</title>
        <authorList>
            <person name="Li X."/>
            <person name="Fan D."/>
            <person name="Zhang W."/>
            <person name="Liu G."/>
            <person name="Zhang L."/>
            <person name="Zhao L."/>
            <person name="Fang X."/>
            <person name="Chen L."/>
            <person name="Dong Y."/>
            <person name="Chen Y."/>
            <person name="Ding Y."/>
            <person name="Zhao R."/>
            <person name="Feng M."/>
            <person name="Zhu Y."/>
            <person name="Feng Y."/>
            <person name="Jiang X."/>
            <person name="Zhu D."/>
            <person name="Xiang H."/>
            <person name="Feng X."/>
            <person name="Li S."/>
            <person name="Wang J."/>
            <person name="Zhang G."/>
            <person name="Kronforst M.R."/>
            <person name="Wang W."/>
        </authorList>
    </citation>
    <scope>NUCLEOTIDE SEQUENCE [LARGE SCALE GENOMIC DNA]</scope>
    <source>
        <strain evidence="4">Ya'a_city_454_Px</strain>
        <tissue evidence="4">Whole body</tissue>
    </source>
</reference>
<keyword evidence="5" id="KW-1185">Reference proteome</keyword>
<feature type="compositionally biased region" description="Basic and acidic residues" evidence="3">
    <location>
        <begin position="337"/>
        <end position="349"/>
    </location>
</feature>